<evidence type="ECO:0000313" key="7">
    <source>
        <dbReference type="Proteomes" id="UP000177605"/>
    </source>
</evidence>
<organism evidence="6 7">
    <name type="scientific">Candidatus Yanofskybacteria bacterium RIFCSPHIGHO2_01_FULL_48_25b</name>
    <dbReference type="NCBI Taxonomy" id="1802672"/>
    <lineage>
        <taxon>Bacteria</taxon>
        <taxon>Candidatus Yanofskyibacteriota</taxon>
    </lineage>
</organism>
<proteinExistence type="predicted"/>
<dbReference type="Proteomes" id="UP000177605">
    <property type="component" value="Unassembled WGS sequence"/>
</dbReference>
<protein>
    <recommendedName>
        <fullName evidence="5">Zinc finger DksA/TraR C4-type domain-containing protein</fullName>
    </recommendedName>
</protein>
<evidence type="ECO:0000256" key="2">
    <source>
        <dbReference type="ARBA" id="ARBA00022771"/>
    </source>
</evidence>
<evidence type="ECO:0000259" key="5">
    <source>
        <dbReference type="Pfam" id="PF01258"/>
    </source>
</evidence>
<keyword evidence="2" id="KW-0863">Zinc-finger</keyword>
<evidence type="ECO:0000313" key="6">
    <source>
        <dbReference type="EMBL" id="OGN07191.1"/>
    </source>
</evidence>
<name>A0A1F8F225_9BACT</name>
<dbReference type="InterPro" id="IPR000962">
    <property type="entry name" value="Znf_DskA_TraR"/>
</dbReference>
<feature type="zinc finger region" description="dksA C4-type" evidence="4">
    <location>
        <begin position="78"/>
        <end position="102"/>
    </location>
</feature>
<feature type="domain" description="Zinc finger DksA/TraR C4-type" evidence="5">
    <location>
        <begin position="76"/>
        <end position="106"/>
    </location>
</feature>
<dbReference type="Pfam" id="PF01258">
    <property type="entry name" value="zf-dskA_traR"/>
    <property type="match status" value="1"/>
</dbReference>
<dbReference type="PANTHER" id="PTHR33823">
    <property type="entry name" value="RNA POLYMERASE-BINDING TRANSCRIPTION FACTOR DKSA-RELATED"/>
    <property type="match status" value="1"/>
</dbReference>
<dbReference type="PROSITE" id="PS51128">
    <property type="entry name" value="ZF_DKSA_2"/>
    <property type="match status" value="1"/>
</dbReference>
<dbReference type="Gene3D" id="1.20.120.910">
    <property type="entry name" value="DksA, coiled-coil domain"/>
    <property type="match status" value="1"/>
</dbReference>
<evidence type="ECO:0000256" key="3">
    <source>
        <dbReference type="ARBA" id="ARBA00022833"/>
    </source>
</evidence>
<accession>A0A1F8F225</accession>
<evidence type="ECO:0000256" key="1">
    <source>
        <dbReference type="ARBA" id="ARBA00022723"/>
    </source>
</evidence>
<sequence>MNISERREKLIAKRATLLVEIEKYQKAREPGDRSDGGDVADYNQSERERLSNFNRLSGEICQIDTAIGLIDSGWNGNCLDCGEPIAEPRIRAILHARICISCKEKKDDEAAASQPFKVVREVARRVPPNKTSGRYLPHYRGRFQS</sequence>
<dbReference type="GO" id="GO:0008270">
    <property type="term" value="F:zinc ion binding"/>
    <property type="evidence" value="ECO:0007669"/>
    <property type="project" value="UniProtKB-KW"/>
</dbReference>
<reference evidence="6 7" key="1">
    <citation type="journal article" date="2016" name="Nat. Commun.">
        <title>Thousands of microbial genomes shed light on interconnected biogeochemical processes in an aquifer system.</title>
        <authorList>
            <person name="Anantharaman K."/>
            <person name="Brown C.T."/>
            <person name="Hug L.A."/>
            <person name="Sharon I."/>
            <person name="Castelle C.J."/>
            <person name="Probst A.J."/>
            <person name="Thomas B.C."/>
            <person name="Singh A."/>
            <person name="Wilkins M.J."/>
            <person name="Karaoz U."/>
            <person name="Brodie E.L."/>
            <person name="Williams K.H."/>
            <person name="Hubbard S.S."/>
            <person name="Banfield J.F."/>
        </authorList>
    </citation>
    <scope>NUCLEOTIDE SEQUENCE [LARGE SCALE GENOMIC DNA]</scope>
</reference>
<dbReference type="EMBL" id="MGJM01000003">
    <property type="protein sequence ID" value="OGN07191.1"/>
    <property type="molecule type" value="Genomic_DNA"/>
</dbReference>
<evidence type="ECO:0000256" key="4">
    <source>
        <dbReference type="PROSITE-ProRule" id="PRU00510"/>
    </source>
</evidence>
<keyword evidence="3" id="KW-0862">Zinc</keyword>
<dbReference type="AlphaFoldDB" id="A0A1F8F225"/>
<comment type="caution">
    <text evidence="6">The sequence shown here is derived from an EMBL/GenBank/DDBJ whole genome shotgun (WGS) entry which is preliminary data.</text>
</comment>
<dbReference type="SUPFAM" id="SSF57716">
    <property type="entry name" value="Glucocorticoid receptor-like (DNA-binding domain)"/>
    <property type="match status" value="1"/>
</dbReference>
<keyword evidence="1" id="KW-0479">Metal-binding</keyword>
<dbReference type="PANTHER" id="PTHR33823:SF4">
    <property type="entry name" value="GENERAL STRESS PROTEIN 16O"/>
    <property type="match status" value="1"/>
</dbReference>
<gene>
    <name evidence="6" type="ORF">A2669_00430</name>
</gene>